<keyword evidence="3 6" id="KW-0863">Zinc-finger</keyword>
<proteinExistence type="inferred from homology"/>
<keyword evidence="2" id="KW-0479">Metal-binding</keyword>
<reference evidence="12 13" key="2">
    <citation type="submission" date="2024-05" db="EMBL/GenBank/DDBJ databases">
        <authorList>
            <person name="Chen Y."/>
            <person name="Shah S."/>
            <person name="Dougan E. K."/>
            <person name="Thang M."/>
            <person name="Chan C."/>
        </authorList>
    </citation>
    <scope>NUCLEOTIDE SEQUENCE [LARGE SCALE GENOMIC DNA]</scope>
</reference>
<evidence type="ECO:0000256" key="3">
    <source>
        <dbReference type="ARBA" id="ARBA00022771"/>
    </source>
</evidence>
<evidence type="ECO:0000259" key="8">
    <source>
        <dbReference type="PROSITE" id="PS50206"/>
    </source>
</evidence>
<dbReference type="Gene3D" id="3.40.250.10">
    <property type="entry name" value="Rhodanese-like domain"/>
    <property type="match status" value="1"/>
</dbReference>
<dbReference type="Gene3D" id="3.30.160.60">
    <property type="entry name" value="Classic Zinc Finger"/>
    <property type="match status" value="1"/>
</dbReference>
<feature type="domain" description="Rhodanese" evidence="8">
    <location>
        <begin position="248"/>
        <end position="364"/>
    </location>
</feature>
<dbReference type="GO" id="GO:0043828">
    <property type="term" value="F:tRNA 2-selenouridine synthase activity"/>
    <property type="evidence" value="ECO:0007669"/>
    <property type="project" value="InterPro"/>
</dbReference>
<dbReference type="GO" id="GO:0004792">
    <property type="term" value="F:thiosulfate-cyanide sulfurtransferase activity"/>
    <property type="evidence" value="ECO:0007669"/>
    <property type="project" value="InterPro"/>
</dbReference>
<dbReference type="Gene3D" id="3.90.1590.10">
    <property type="entry name" value="glutathione-dependent formaldehyde- activating enzyme (gfa)"/>
    <property type="match status" value="1"/>
</dbReference>
<dbReference type="SUPFAM" id="SSF52821">
    <property type="entry name" value="Rhodanese/Cell cycle control phosphatase"/>
    <property type="match status" value="1"/>
</dbReference>
<evidence type="ECO:0000256" key="2">
    <source>
        <dbReference type="ARBA" id="ARBA00022723"/>
    </source>
</evidence>
<dbReference type="InterPro" id="IPR011057">
    <property type="entry name" value="Mss4-like_sf"/>
</dbReference>
<feature type="compositionally biased region" description="Basic and acidic residues" evidence="7">
    <location>
        <begin position="104"/>
        <end position="126"/>
    </location>
</feature>
<dbReference type="EMBL" id="CAMXCT010002405">
    <property type="protein sequence ID" value="CAI3997964.1"/>
    <property type="molecule type" value="Genomic_DNA"/>
</dbReference>
<dbReference type="EMBL" id="CAMXCT020002405">
    <property type="protein sequence ID" value="CAL1151339.1"/>
    <property type="molecule type" value="Genomic_DNA"/>
</dbReference>
<dbReference type="InterPro" id="IPR058840">
    <property type="entry name" value="AAA_SelU"/>
</dbReference>
<feature type="domain" description="CENP-V/GFA" evidence="9">
    <location>
        <begin position="614"/>
        <end position="684"/>
    </location>
</feature>
<dbReference type="InterPro" id="IPR001763">
    <property type="entry name" value="Rhodanese-like_dom"/>
</dbReference>
<dbReference type="PROSITE" id="PS50206">
    <property type="entry name" value="RHODANESE_3"/>
    <property type="match status" value="1"/>
</dbReference>
<dbReference type="InterPro" id="IPR036873">
    <property type="entry name" value="Rhodanese-like_dom_sf"/>
</dbReference>
<evidence type="ECO:0000259" key="9">
    <source>
        <dbReference type="PROSITE" id="PS51891"/>
    </source>
</evidence>
<dbReference type="NCBIfam" id="TIGR03167">
    <property type="entry name" value="tRNA_sel_U_synt"/>
    <property type="match status" value="1"/>
</dbReference>
<keyword evidence="5" id="KW-0711">Selenium</keyword>
<name>A0A9P1CTD4_9DINO</name>
<feature type="compositionally biased region" description="Acidic residues" evidence="7">
    <location>
        <begin position="37"/>
        <end position="46"/>
    </location>
</feature>
<evidence type="ECO:0000259" key="10">
    <source>
        <dbReference type="PROSITE" id="PS52027"/>
    </source>
</evidence>
<dbReference type="Pfam" id="PF00581">
    <property type="entry name" value="Rhodanese"/>
    <property type="match status" value="1"/>
</dbReference>
<dbReference type="InterPro" id="IPR006913">
    <property type="entry name" value="CENP-V/GFA"/>
</dbReference>
<sequence>DPPLAPKPDATRRPEEGYPPQARETQPKGASKSIDGLLDEMEDDDGGPLVPCPDCHRSFKAESLEKHKKICKQVFQNKRKQFNSAANRLGEFDNAQELIANATKSEKQRAKENHSEKPSTKKEKGSVPKWKAQSLAFRQAILAAKGASGDSEAAKKAAEIQKELNAANLASGGNVMESDMVKCPHCGRTFNEEAGQRHIAICLRVISLPIEAFLDALDGPPQQGTSAYGHVVIQHPMIFGGRPLLLTIDVRSPAEFEAGHIPGAVNVPLFDDEARALVGTDFKRKGRYEAIHRGLQLAGPKFADFLDALQEHGAKAGGHLLVYCWRGGMRSGSMAWLFSLCGFQVNTLQGGYRSYRRWCKTVVGDANLAPPAPVLVLGGCTGVGKTAILHELRKVDQQILDLEGLARHRGSAFGATSEPQPSNEAFENILAFAVRRVTPKKPLWIEHEGKHVGKASLPLGILSWITNATGALVMLTMSKELRVRRLVDDYCNDPNLSKVEQLEQLKNSVNLLSKRLGGQRVKDALRLLDEGRWNEVAGMMLDYYDKLYEKWASQSRCAKIHVDCPTIDAIDNARRVLKATEQLPPSFALPAEPPAEPQPSLPSLPSAAPTQPRYEGRCHCGEVKVLCYDDARAVSYCHCSICRRLSGAPFSCQALFTAAEAPVVATEQPKFMEKICWFLLLNYL</sequence>
<dbReference type="InterPro" id="IPR017582">
    <property type="entry name" value="SelU"/>
</dbReference>
<evidence type="ECO:0000313" key="11">
    <source>
        <dbReference type="EMBL" id="CAI3997964.1"/>
    </source>
</evidence>
<dbReference type="PANTHER" id="PTHR30401">
    <property type="entry name" value="TRNA 2-SELENOURIDINE SYNTHASE"/>
    <property type="match status" value="1"/>
</dbReference>
<feature type="domain" description="C2HC/C3H-type" evidence="10">
    <location>
        <begin position="179"/>
        <end position="208"/>
    </location>
</feature>
<dbReference type="NCBIfam" id="NF008750">
    <property type="entry name" value="PRK11784.1-2"/>
    <property type="match status" value="1"/>
</dbReference>
<dbReference type="GO" id="GO:0016846">
    <property type="term" value="F:carbon-sulfur lyase activity"/>
    <property type="evidence" value="ECO:0007669"/>
    <property type="project" value="InterPro"/>
</dbReference>
<dbReference type="InterPro" id="IPR001307">
    <property type="entry name" value="Thiosulphate_STrfase_CS"/>
</dbReference>
<evidence type="ECO:0000256" key="5">
    <source>
        <dbReference type="ARBA" id="ARBA00023266"/>
    </source>
</evidence>
<comment type="caution">
    <text evidence="11">The sequence shown here is derived from an EMBL/GenBank/DDBJ whole genome shotgun (WGS) entry which is preliminary data.</text>
</comment>
<organism evidence="11">
    <name type="scientific">Cladocopium goreaui</name>
    <dbReference type="NCBI Taxonomy" id="2562237"/>
    <lineage>
        <taxon>Eukaryota</taxon>
        <taxon>Sar</taxon>
        <taxon>Alveolata</taxon>
        <taxon>Dinophyceae</taxon>
        <taxon>Suessiales</taxon>
        <taxon>Symbiodiniaceae</taxon>
        <taxon>Cladocopium</taxon>
    </lineage>
</organism>
<keyword evidence="4" id="KW-0862">Zinc</keyword>
<evidence type="ECO:0000256" key="6">
    <source>
        <dbReference type="PROSITE-ProRule" id="PRU01371"/>
    </source>
</evidence>
<dbReference type="SMART" id="SM00450">
    <property type="entry name" value="RHOD"/>
    <property type="match status" value="1"/>
</dbReference>
<feature type="non-terminal residue" evidence="11">
    <location>
        <position position="684"/>
    </location>
</feature>
<dbReference type="OrthoDB" id="448502at2759"/>
<feature type="region of interest" description="Disordered" evidence="7">
    <location>
        <begin position="104"/>
        <end position="129"/>
    </location>
</feature>
<feature type="compositionally biased region" description="Pro residues" evidence="7">
    <location>
        <begin position="591"/>
        <end position="602"/>
    </location>
</feature>
<feature type="region of interest" description="Disordered" evidence="7">
    <location>
        <begin position="587"/>
        <end position="608"/>
    </location>
</feature>
<evidence type="ECO:0000256" key="1">
    <source>
        <dbReference type="ARBA" id="ARBA00005495"/>
    </source>
</evidence>
<evidence type="ECO:0000256" key="7">
    <source>
        <dbReference type="SAM" id="MobiDB-lite"/>
    </source>
</evidence>
<dbReference type="SUPFAM" id="SSF51316">
    <property type="entry name" value="Mss4-like"/>
    <property type="match status" value="1"/>
</dbReference>
<dbReference type="PROSITE" id="PS51891">
    <property type="entry name" value="CENP_V_GFA"/>
    <property type="match status" value="1"/>
</dbReference>
<dbReference type="EMBL" id="CAMXCT030002405">
    <property type="protein sequence ID" value="CAL4785276.1"/>
    <property type="molecule type" value="Genomic_DNA"/>
</dbReference>
<evidence type="ECO:0000313" key="13">
    <source>
        <dbReference type="Proteomes" id="UP001152797"/>
    </source>
</evidence>
<reference evidence="11" key="1">
    <citation type="submission" date="2022-10" db="EMBL/GenBank/DDBJ databases">
        <authorList>
            <person name="Chen Y."/>
            <person name="Dougan E. K."/>
            <person name="Chan C."/>
            <person name="Rhodes N."/>
            <person name="Thang M."/>
        </authorList>
    </citation>
    <scope>NUCLEOTIDE SEQUENCE</scope>
</reference>
<dbReference type="PROSITE" id="PS52027">
    <property type="entry name" value="ZF_C2HC_C3H"/>
    <property type="match status" value="2"/>
</dbReference>
<dbReference type="Proteomes" id="UP001152797">
    <property type="component" value="Unassembled WGS sequence"/>
</dbReference>
<protein>
    <submittedName>
        <fullName evidence="12">tRNA 2-selenouridine synthase</fullName>
    </submittedName>
</protein>
<accession>A0A9P1CTD4</accession>
<dbReference type="AlphaFoldDB" id="A0A9P1CTD4"/>
<keyword evidence="13" id="KW-1185">Reference proteome</keyword>
<dbReference type="GO" id="GO:0002098">
    <property type="term" value="P:tRNA wobble uridine modification"/>
    <property type="evidence" value="ECO:0007669"/>
    <property type="project" value="InterPro"/>
</dbReference>
<dbReference type="GO" id="GO:0008270">
    <property type="term" value="F:zinc ion binding"/>
    <property type="evidence" value="ECO:0007669"/>
    <property type="project" value="UniProtKB-KW"/>
</dbReference>
<dbReference type="InterPro" id="IPR049899">
    <property type="entry name" value="Znf_C2HC_C3H"/>
</dbReference>
<evidence type="ECO:0000313" key="12">
    <source>
        <dbReference type="EMBL" id="CAL4785276.1"/>
    </source>
</evidence>
<comment type="similarity">
    <text evidence="1">Belongs to the Gfa family.</text>
</comment>
<dbReference type="Pfam" id="PF04828">
    <property type="entry name" value="GFA"/>
    <property type="match status" value="1"/>
</dbReference>
<feature type="domain" description="C2HC/C3H-type" evidence="10">
    <location>
        <begin position="48"/>
        <end position="77"/>
    </location>
</feature>
<gene>
    <name evidence="11" type="ORF">C1SCF055_LOCUS24299</name>
</gene>
<dbReference type="PANTHER" id="PTHR30401:SF0">
    <property type="entry name" value="TRNA 2-SELENOURIDINE SYNTHASE"/>
    <property type="match status" value="1"/>
</dbReference>
<dbReference type="Pfam" id="PF26341">
    <property type="entry name" value="AAA_SelU"/>
    <property type="match status" value="1"/>
</dbReference>
<dbReference type="PROSITE" id="PS00380">
    <property type="entry name" value="RHODANESE_1"/>
    <property type="match status" value="1"/>
</dbReference>
<feature type="region of interest" description="Disordered" evidence="7">
    <location>
        <begin position="1"/>
        <end position="51"/>
    </location>
</feature>
<dbReference type="Pfam" id="PF13913">
    <property type="entry name" value="zf-C2HC_2"/>
    <property type="match status" value="2"/>
</dbReference>
<evidence type="ECO:0000256" key="4">
    <source>
        <dbReference type="ARBA" id="ARBA00022833"/>
    </source>
</evidence>